<keyword evidence="1" id="KW-0677">Repeat</keyword>
<dbReference type="PROSITE" id="PS51375">
    <property type="entry name" value="PPR"/>
    <property type="match status" value="2"/>
</dbReference>
<dbReference type="AlphaFoldDB" id="A0A8X8YP18"/>
<protein>
    <recommendedName>
        <fullName evidence="5">Pentatricopeptide repeat-containing protein</fullName>
    </recommendedName>
</protein>
<sequence length="157" mass="17605">MQPTLAGIRTQTDVHSEKMHRPFVLVRYLPPQIEAAPRRSPFRSRHGQTPRLALEVFDKMPVRDLVAWNSMINMYAANGMPNEALTLYGRMGLDNVGLDKNLHAVNALVVHYTKCGNITEAKQIFDEMEERSIVSWTSLIVGMEALQGDGATEIALD</sequence>
<gene>
    <name evidence="3" type="ORF">SASPL_104674</name>
</gene>
<dbReference type="Gene3D" id="1.25.40.10">
    <property type="entry name" value="Tetratricopeptide repeat domain"/>
    <property type="match status" value="1"/>
</dbReference>
<proteinExistence type="predicted"/>
<dbReference type="NCBIfam" id="TIGR00756">
    <property type="entry name" value="PPR"/>
    <property type="match status" value="2"/>
</dbReference>
<organism evidence="3">
    <name type="scientific">Salvia splendens</name>
    <name type="common">Scarlet sage</name>
    <dbReference type="NCBI Taxonomy" id="180675"/>
    <lineage>
        <taxon>Eukaryota</taxon>
        <taxon>Viridiplantae</taxon>
        <taxon>Streptophyta</taxon>
        <taxon>Embryophyta</taxon>
        <taxon>Tracheophyta</taxon>
        <taxon>Spermatophyta</taxon>
        <taxon>Magnoliopsida</taxon>
        <taxon>eudicotyledons</taxon>
        <taxon>Gunneridae</taxon>
        <taxon>Pentapetalae</taxon>
        <taxon>asterids</taxon>
        <taxon>lamiids</taxon>
        <taxon>Lamiales</taxon>
        <taxon>Lamiaceae</taxon>
        <taxon>Nepetoideae</taxon>
        <taxon>Mentheae</taxon>
        <taxon>Salviinae</taxon>
        <taxon>Salvia</taxon>
        <taxon>Salvia subgen. Calosphace</taxon>
        <taxon>core Calosphace</taxon>
    </lineage>
</organism>
<evidence type="ECO:0000256" key="2">
    <source>
        <dbReference type="PROSITE-ProRule" id="PRU00708"/>
    </source>
</evidence>
<dbReference type="GO" id="GO:0003723">
    <property type="term" value="F:RNA binding"/>
    <property type="evidence" value="ECO:0007669"/>
    <property type="project" value="InterPro"/>
</dbReference>
<dbReference type="GO" id="GO:0009451">
    <property type="term" value="P:RNA modification"/>
    <property type="evidence" value="ECO:0007669"/>
    <property type="project" value="InterPro"/>
</dbReference>
<feature type="repeat" description="PPR" evidence="2">
    <location>
        <begin position="101"/>
        <end position="135"/>
    </location>
</feature>
<name>A0A8X8YP18_SALSN</name>
<dbReference type="InterPro" id="IPR011990">
    <property type="entry name" value="TPR-like_helical_dom_sf"/>
</dbReference>
<evidence type="ECO:0008006" key="5">
    <source>
        <dbReference type="Google" id="ProtNLM"/>
    </source>
</evidence>
<dbReference type="Pfam" id="PF01535">
    <property type="entry name" value="PPR"/>
    <property type="match status" value="2"/>
</dbReference>
<keyword evidence="4" id="KW-1185">Reference proteome</keyword>
<accession>A0A8X8YP18</accession>
<feature type="repeat" description="PPR" evidence="2">
    <location>
        <begin position="64"/>
        <end position="98"/>
    </location>
</feature>
<reference evidence="3" key="1">
    <citation type="submission" date="2018-01" db="EMBL/GenBank/DDBJ databases">
        <authorList>
            <person name="Mao J.F."/>
        </authorList>
    </citation>
    <scope>NUCLEOTIDE SEQUENCE</scope>
    <source>
        <strain evidence="3">Huo1</strain>
        <tissue evidence="3">Leaf</tissue>
    </source>
</reference>
<dbReference type="EMBL" id="PNBA02000002">
    <property type="protein sequence ID" value="KAG6433068.1"/>
    <property type="molecule type" value="Genomic_DNA"/>
</dbReference>
<dbReference type="PANTHER" id="PTHR47926:SF507">
    <property type="entry name" value="DYW DOMAIN-CONTAINING PROTEIN"/>
    <property type="match status" value="1"/>
</dbReference>
<reference evidence="3" key="2">
    <citation type="submission" date="2020-08" db="EMBL/GenBank/DDBJ databases">
        <title>Plant Genome Project.</title>
        <authorList>
            <person name="Zhang R.-G."/>
        </authorList>
    </citation>
    <scope>NUCLEOTIDE SEQUENCE</scope>
    <source>
        <strain evidence="3">Huo1</strain>
        <tissue evidence="3">Leaf</tissue>
    </source>
</reference>
<dbReference type="Proteomes" id="UP000298416">
    <property type="component" value="Unassembled WGS sequence"/>
</dbReference>
<evidence type="ECO:0000256" key="1">
    <source>
        <dbReference type="ARBA" id="ARBA00022737"/>
    </source>
</evidence>
<evidence type="ECO:0000313" key="3">
    <source>
        <dbReference type="EMBL" id="KAG6433068.1"/>
    </source>
</evidence>
<dbReference type="InterPro" id="IPR002885">
    <property type="entry name" value="PPR_rpt"/>
</dbReference>
<evidence type="ECO:0000313" key="4">
    <source>
        <dbReference type="Proteomes" id="UP000298416"/>
    </source>
</evidence>
<comment type="caution">
    <text evidence="3">The sequence shown here is derived from an EMBL/GenBank/DDBJ whole genome shotgun (WGS) entry which is preliminary data.</text>
</comment>
<dbReference type="PANTHER" id="PTHR47926">
    <property type="entry name" value="PENTATRICOPEPTIDE REPEAT-CONTAINING PROTEIN"/>
    <property type="match status" value="1"/>
</dbReference>
<dbReference type="InterPro" id="IPR046960">
    <property type="entry name" value="PPR_At4g14850-like_plant"/>
</dbReference>